<comment type="caution">
    <text evidence="2">The sequence shown here is derived from an EMBL/GenBank/DDBJ whole genome shotgun (WGS) entry which is preliminary data.</text>
</comment>
<feature type="chain" id="PRO_5040185726" evidence="1">
    <location>
        <begin position="25"/>
        <end position="190"/>
    </location>
</feature>
<keyword evidence="3" id="KW-1185">Reference proteome</keyword>
<keyword evidence="1" id="KW-0732">Signal</keyword>
<gene>
    <name evidence="2" type="ORF">NA57DRAFT_73675</name>
</gene>
<evidence type="ECO:0000313" key="3">
    <source>
        <dbReference type="Proteomes" id="UP000799772"/>
    </source>
</evidence>
<feature type="signal peptide" evidence="1">
    <location>
        <begin position="1"/>
        <end position="24"/>
    </location>
</feature>
<reference evidence="2" key="1">
    <citation type="journal article" date="2020" name="Stud. Mycol.">
        <title>101 Dothideomycetes genomes: a test case for predicting lifestyles and emergence of pathogens.</title>
        <authorList>
            <person name="Haridas S."/>
            <person name="Albert R."/>
            <person name="Binder M."/>
            <person name="Bloem J."/>
            <person name="Labutti K."/>
            <person name="Salamov A."/>
            <person name="Andreopoulos B."/>
            <person name="Baker S."/>
            <person name="Barry K."/>
            <person name="Bills G."/>
            <person name="Bluhm B."/>
            <person name="Cannon C."/>
            <person name="Castanera R."/>
            <person name="Culley D."/>
            <person name="Daum C."/>
            <person name="Ezra D."/>
            <person name="Gonzalez J."/>
            <person name="Henrissat B."/>
            <person name="Kuo A."/>
            <person name="Liang C."/>
            <person name="Lipzen A."/>
            <person name="Lutzoni F."/>
            <person name="Magnuson J."/>
            <person name="Mondo S."/>
            <person name="Nolan M."/>
            <person name="Ohm R."/>
            <person name="Pangilinan J."/>
            <person name="Park H.-J."/>
            <person name="Ramirez L."/>
            <person name="Alfaro M."/>
            <person name="Sun H."/>
            <person name="Tritt A."/>
            <person name="Yoshinaga Y."/>
            <person name="Zwiers L.-H."/>
            <person name="Turgeon B."/>
            <person name="Goodwin S."/>
            <person name="Spatafora J."/>
            <person name="Crous P."/>
            <person name="Grigoriev I."/>
        </authorList>
    </citation>
    <scope>NUCLEOTIDE SEQUENCE</scope>
    <source>
        <strain evidence="2">CBS 133067</strain>
    </source>
</reference>
<evidence type="ECO:0000256" key="1">
    <source>
        <dbReference type="SAM" id="SignalP"/>
    </source>
</evidence>
<proteinExistence type="predicted"/>
<dbReference type="Proteomes" id="UP000799772">
    <property type="component" value="Unassembled WGS sequence"/>
</dbReference>
<dbReference type="AlphaFoldDB" id="A0A9P4IMP4"/>
<organism evidence="2 3">
    <name type="scientific">Rhizodiscina lignyota</name>
    <dbReference type="NCBI Taxonomy" id="1504668"/>
    <lineage>
        <taxon>Eukaryota</taxon>
        <taxon>Fungi</taxon>
        <taxon>Dikarya</taxon>
        <taxon>Ascomycota</taxon>
        <taxon>Pezizomycotina</taxon>
        <taxon>Dothideomycetes</taxon>
        <taxon>Pleosporomycetidae</taxon>
        <taxon>Aulographales</taxon>
        <taxon>Rhizodiscinaceae</taxon>
        <taxon>Rhizodiscina</taxon>
    </lineage>
</organism>
<accession>A0A9P4IMP4</accession>
<protein>
    <submittedName>
        <fullName evidence="2">Uncharacterized protein</fullName>
    </submittedName>
</protein>
<evidence type="ECO:0000313" key="2">
    <source>
        <dbReference type="EMBL" id="KAF2102244.1"/>
    </source>
</evidence>
<name>A0A9P4IMP4_9PEZI</name>
<sequence length="190" mass="20210">MRLCTSWIHILASITLLLLLLVAADGVGDLAMLRDSITNKAGNITALSNSTAAGSAPFTVGTFSYRTAQSMLGDLTAQLGTAQQNVQTDQTSWINGQTLPLDGPYLDFSNTFFSLSQALTSLSKLAHSSDLNPPIVQGIAAVSDQYHTYASYLYDRNIISRSSWIRSLSAMSSLASAEGPWSAGNGTQAR</sequence>
<dbReference type="EMBL" id="ML978123">
    <property type="protein sequence ID" value="KAF2102244.1"/>
    <property type="molecule type" value="Genomic_DNA"/>
</dbReference>